<feature type="non-terminal residue" evidence="1">
    <location>
        <position position="107"/>
    </location>
</feature>
<comment type="caution">
    <text evidence="1">The sequence shown here is derived from an EMBL/GenBank/DDBJ whole genome shotgun (WGS) entry which is preliminary data.</text>
</comment>
<feature type="non-terminal residue" evidence="1">
    <location>
        <position position="1"/>
    </location>
</feature>
<dbReference type="Proteomes" id="UP001200271">
    <property type="component" value="Unassembled WGS sequence"/>
</dbReference>
<gene>
    <name evidence="1" type="ORF">LB359_17050</name>
</gene>
<proteinExistence type="predicted"/>
<organism evidence="1 2">
    <name type="scientific">Staphylococcus aureus</name>
    <dbReference type="NCBI Taxonomy" id="1280"/>
    <lineage>
        <taxon>Bacteria</taxon>
        <taxon>Bacillati</taxon>
        <taxon>Bacillota</taxon>
        <taxon>Bacilli</taxon>
        <taxon>Bacillales</taxon>
        <taxon>Staphylococcaceae</taxon>
        <taxon>Staphylococcus</taxon>
    </lineage>
</organism>
<sequence length="107" mass="12462">AIVEAEGHFDFIYIQAPYSETLTNLLQMISEPYNTYVDESFWSVEYEQDENVQKYVVQPLHYRNIEERNNKLEAVSFSGQYGDKVSPKLALVHPNFKGDVFYQGNSE</sequence>
<name>A0AAW4YBF6_STAAU</name>
<dbReference type="Pfam" id="PF16929">
    <property type="entry name" value="Asp2"/>
    <property type="match status" value="1"/>
</dbReference>
<evidence type="ECO:0000313" key="1">
    <source>
        <dbReference type="EMBL" id="MCE3363948.1"/>
    </source>
</evidence>
<protein>
    <submittedName>
        <fullName evidence="1">Accessory Sec system protein Asp2</fullName>
    </submittedName>
</protein>
<dbReference type="GO" id="GO:0015031">
    <property type="term" value="P:protein transport"/>
    <property type="evidence" value="ECO:0007669"/>
    <property type="project" value="InterPro"/>
</dbReference>
<accession>A0AAW4YBF6</accession>
<dbReference type="AlphaFoldDB" id="A0AAW4YBF6"/>
<dbReference type="InterPro" id="IPR022267">
    <property type="entry name" value="Asp2"/>
</dbReference>
<evidence type="ECO:0000313" key="2">
    <source>
        <dbReference type="Proteomes" id="UP001200271"/>
    </source>
</evidence>
<dbReference type="EMBL" id="JAIUEN010000428">
    <property type="protein sequence ID" value="MCE3363948.1"/>
    <property type="molecule type" value="Genomic_DNA"/>
</dbReference>
<reference evidence="1" key="1">
    <citation type="journal article" date="2021" name="Front Med (Lausanne)">
        <title>The Prevalence and Determinants of Fusidic Acid Resistance Among Methicillin-Resistant Staphylococcus aureus Clinical Isolates in China.</title>
        <authorList>
            <person name="Zhao H."/>
            <person name="Wang X."/>
            <person name="Wang B."/>
            <person name="Xu Y."/>
            <person name="Rao L."/>
            <person name="Wan B."/>
            <person name="Guo Y."/>
            <person name="Wu X."/>
            <person name="Yu J."/>
            <person name="Chen L."/>
            <person name="Li M."/>
            <person name="Yu F."/>
        </authorList>
    </citation>
    <scope>NUCLEOTIDE SEQUENCE</scope>
    <source>
        <strain evidence="1">NC-4</strain>
    </source>
</reference>
<reference evidence="1" key="2">
    <citation type="submission" date="2023-08" db="EMBL/GenBank/DDBJ databases">
        <authorList>
            <person name="Zhao H."/>
            <person name="Wang X."/>
        </authorList>
    </citation>
    <scope>NUCLEOTIDE SEQUENCE</scope>
    <source>
        <strain evidence="1">NC-4</strain>
    </source>
</reference>